<dbReference type="SUPFAM" id="SSF53850">
    <property type="entry name" value="Periplasmic binding protein-like II"/>
    <property type="match status" value="1"/>
</dbReference>
<name>A0A7K0DXR1_9NOCA</name>
<sequence length="350" mass="37118">MHSSGSRRRLVRAAIAVVTAAVALSATACSDNSSNSAADSGKLTVVLPWYADPEGGGYFAAQSEGLYKNAGLDVTLQPGGPQVSATQLVASGRAQIGHTDAAGIVQAQQQGIPIIAVAALYQDNPVGILSHSDQNITSFDQMKGRTLVSQAGALYPVWLDKQLGVPMQTMQYQGSIANFLKDPKLLQQGWPTNEVRQAEESGVPVNFTPYSKSGFNPYNDVLFTSKSYFDGHKDELRKFLQASLTGWHDYLGDVAVAADANKAILAANGEQTAASVWYAWDKQRPYVTAGEGAKQLGAMTEQRWSTLIDQLQKLGQLTGKAPAPADLYDASLLPTVAAPAALPTAPTGSY</sequence>
<dbReference type="AlphaFoldDB" id="A0A7K0DXR1"/>
<evidence type="ECO:0000313" key="4">
    <source>
        <dbReference type="Proteomes" id="UP000431401"/>
    </source>
</evidence>
<dbReference type="InterPro" id="IPR015168">
    <property type="entry name" value="SsuA/THI5"/>
</dbReference>
<dbReference type="PANTHER" id="PTHR31528:SF3">
    <property type="entry name" value="THIAMINE BIOSYNTHESIS PROTEIN HI_0357-RELATED"/>
    <property type="match status" value="1"/>
</dbReference>
<comment type="caution">
    <text evidence="3">The sequence shown here is derived from an EMBL/GenBank/DDBJ whole genome shotgun (WGS) entry which is preliminary data.</text>
</comment>
<evidence type="ECO:0000259" key="2">
    <source>
        <dbReference type="Pfam" id="PF09084"/>
    </source>
</evidence>
<dbReference type="EMBL" id="WEGI01000014">
    <property type="protein sequence ID" value="MQY30505.1"/>
    <property type="molecule type" value="Genomic_DNA"/>
</dbReference>
<feature type="domain" description="SsuA/THI5-like" evidence="2">
    <location>
        <begin position="56"/>
        <end position="251"/>
    </location>
</feature>
<dbReference type="Proteomes" id="UP000431401">
    <property type="component" value="Unassembled WGS sequence"/>
</dbReference>
<keyword evidence="1" id="KW-0732">Signal</keyword>
<dbReference type="InterPro" id="IPR027939">
    <property type="entry name" value="NMT1/THI5"/>
</dbReference>
<dbReference type="InterPro" id="IPR006311">
    <property type="entry name" value="TAT_signal"/>
</dbReference>
<keyword evidence="4" id="KW-1185">Reference proteome</keyword>
<dbReference type="PROSITE" id="PS51257">
    <property type="entry name" value="PROKAR_LIPOPROTEIN"/>
    <property type="match status" value="1"/>
</dbReference>
<protein>
    <recommendedName>
        <fullName evidence="2">SsuA/THI5-like domain-containing protein</fullName>
    </recommendedName>
</protein>
<dbReference type="Pfam" id="PF09084">
    <property type="entry name" value="NMT1"/>
    <property type="match status" value="1"/>
</dbReference>
<feature type="signal peptide" evidence="1">
    <location>
        <begin position="1"/>
        <end position="28"/>
    </location>
</feature>
<dbReference type="Gene3D" id="3.40.190.10">
    <property type="entry name" value="Periplasmic binding protein-like II"/>
    <property type="match status" value="2"/>
</dbReference>
<proteinExistence type="predicted"/>
<dbReference type="PANTHER" id="PTHR31528">
    <property type="entry name" value="4-AMINO-5-HYDROXYMETHYL-2-METHYLPYRIMIDINE PHOSPHATE SYNTHASE THI11-RELATED"/>
    <property type="match status" value="1"/>
</dbReference>
<organism evidence="3 4">
    <name type="scientific">Nocardia aurantia</name>
    <dbReference type="NCBI Taxonomy" id="2585199"/>
    <lineage>
        <taxon>Bacteria</taxon>
        <taxon>Bacillati</taxon>
        <taxon>Actinomycetota</taxon>
        <taxon>Actinomycetes</taxon>
        <taxon>Mycobacteriales</taxon>
        <taxon>Nocardiaceae</taxon>
        <taxon>Nocardia</taxon>
    </lineage>
</organism>
<gene>
    <name evidence="3" type="ORF">NRB56_61070</name>
</gene>
<dbReference type="OrthoDB" id="174578at2"/>
<dbReference type="RefSeq" id="WP_153347772.1">
    <property type="nucleotide sequence ID" value="NZ_WEGI01000014.1"/>
</dbReference>
<dbReference type="GO" id="GO:0009228">
    <property type="term" value="P:thiamine biosynthetic process"/>
    <property type="evidence" value="ECO:0007669"/>
    <property type="project" value="InterPro"/>
</dbReference>
<evidence type="ECO:0000313" key="3">
    <source>
        <dbReference type="EMBL" id="MQY30505.1"/>
    </source>
</evidence>
<reference evidence="3 4" key="1">
    <citation type="submission" date="2019-10" db="EMBL/GenBank/DDBJ databases">
        <title>Nocardia macrotermitis sp. nov. and Nocardia aurantia sp. nov., isolated from the gut of fungus growing-termite Macrotermes natalensis.</title>
        <authorList>
            <person name="Benndorf R."/>
            <person name="Schwitalla J."/>
            <person name="Martin K."/>
            <person name="De Beer W."/>
            <person name="Kaster A.-K."/>
            <person name="Vollmers J."/>
            <person name="Poulsen M."/>
            <person name="Beemelmanns C."/>
        </authorList>
    </citation>
    <scope>NUCLEOTIDE SEQUENCE [LARGE SCALE GENOMIC DNA]</scope>
    <source>
        <strain evidence="3 4">RB56</strain>
    </source>
</reference>
<dbReference type="PROSITE" id="PS51318">
    <property type="entry name" value="TAT"/>
    <property type="match status" value="1"/>
</dbReference>
<evidence type="ECO:0000256" key="1">
    <source>
        <dbReference type="SAM" id="SignalP"/>
    </source>
</evidence>
<feature type="chain" id="PRO_5038775744" description="SsuA/THI5-like domain-containing protein" evidence="1">
    <location>
        <begin position="29"/>
        <end position="350"/>
    </location>
</feature>
<accession>A0A7K0DXR1</accession>